<dbReference type="InterPro" id="IPR000120">
    <property type="entry name" value="Amidase"/>
</dbReference>
<sequence>MSDELWRWRAVDLVAAMHDGELSAREVLDDHMARIAAVDPAVNAIVTRVFGRALDDARRADAAYAHGESLGPLHGLPIAHKDLAMTAGIRTTMGSPLFADQVPTEDEELIRRLRAAGCVTLGKTNTPEFGAGSHTFNPVFGATRNPWDVTRSAGGSSGGAAAALAAGMVPIADGSDLGGSLRNPASFCGVVGFRPSPGTVPSWPSGDPWDPFPTGGPMARWAADVALLLGAMAGPHRRVPLRGAEWPFWPLDRSLAGLRVSWSDTAGGLPVERAVREALAGVPDRLAAHGCAVEDAFPDLSHARDTFQTLRAVGFERNLGALYDRDPDSLKDTIRWNVELARQQSAADVGRALGWRAALQDRVHAFFERFDLIALPTVQVLPFPVEWDWVREIEGEPMPTYLDWMRSCTDITVTGCPAISVPCGRSANGLPVGLQLVAPPGSDLLLLQVAHALDGDGWAPDRIAPVGSPSTP</sequence>
<dbReference type="InterPro" id="IPR036928">
    <property type="entry name" value="AS_sf"/>
</dbReference>
<protein>
    <submittedName>
        <fullName evidence="2">Unannotated protein</fullName>
    </submittedName>
</protein>
<dbReference type="AlphaFoldDB" id="A0A6J6DDB1"/>
<dbReference type="GO" id="GO:0003824">
    <property type="term" value="F:catalytic activity"/>
    <property type="evidence" value="ECO:0007669"/>
    <property type="project" value="InterPro"/>
</dbReference>
<dbReference type="EMBL" id="CAEZSR010000060">
    <property type="protein sequence ID" value="CAB4561195.1"/>
    <property type="molecule type" value="Genomic_DNA"/>
</dbReference>
<feature type="domain" description="Amidase" evidence="1">
    <location>
        <begin position="26"/>
        <end position="447"/>
    </location>
</feature>
<dbReference type="PANTHER" id="PTHR11895:SF76">
    <property type="entry name" value="INDOLEACETAMIDE HYDROLASE"/>
    <property type="match status" value="1"/>
</dbReference>
<dbReference type="Gene3D" id="3.90.1300.10">
    <property type="entry name" value="Amidase signature (AS) domain"/>
    <property type="match status" value="1"/>
</dbReference>
<gene>
    <name evidence="2" type="ORF">UFOPK1493_01794</name>
</gene>
<proteinExistence type="predicted"/>
<accession>A0A6J6DDB1</accession>
<name>A0A6J6DDB1_9ZZZZ</name>
<dbReference type="InterPro" id="IPR020556">
    <property type="entry name" value="Amidase_CS"/>
</dbReference>
<dbReference type="NCBIfam" id="NF005686">
    <property type="entry name" value="PRK07486.1"/>
    <property type="match status" value="1"/>
</dbReference>
<dbReference type="PANTHER" id="PTHR11895">
    <property type="entry name" value="TRANSAMIDASE"/>
    <property type="match status" value="1"/>
</dbReference>
<evidence type="ECO:0000259" key="1">
    <source>
        <dbReference type="Pfam" id="PF01425"/>
    </source>
</evidence>
<dbReference type="InterPro" id="IPR023631">
    <property type="entry name" value="Amidase_dom"/>
</dbReference>
<evidence type="ECO:0000313" key="2">
    <source>
        <dbReference type="EMBL" id="CAB4561195.1"/>
    </source>
</evidence>
<dbReference type="PROSITE" id="PS00571">
    <property type="entry name" value="AMIDASES"/>
    <property type="match status" value="1"/>
</dbReference>
<reference evidence="2" key="1">
    <citation type="submission" date="2020-05" db="EMBL/GenBank/DDBJ databases">
        <authorList>
            <person name="Chiriac C."/>
            <person name="Salcher M."/>
            <person name="Ghai R."/>
            <person name="Kavagutti S V."/>
        </authorList>
    </citation>
    <scope>NUCLEOTIDE SEQUENCE</scope>
</reference>
<organism evidence="2">
    <name type="scientific">freshwater metagenome</name>
    <dbReference type="NCBI Taxonomy" id="449393"/>
    <lineage>
        <taxon>unclassified sequences</taxon>
        <taxon>metagenomes</taxon>
        <taxon>ecological metagenomes</taxon>
    </lineage>
</organism>
<dbReference type="SUPFAM" id="SSF75304">
    <property type="entry name" value="Amidase signature (AS) enzymes"/>
    <property type="match status" value="1"/>
</dbReference>
<dbReference type="Pfam" id="PF01425">
    <property type="entry name" value="Amidase"/>
    <property type="match status" value="1"/>
</dbReference>